<evidence type="ECO:0000256" key="1">
    <source>
        <dbReference type="ARBA" id="ARBA00001971"/>
    </source>
</evidence>
<accession>A0A8B8MS17</accession>
<dbReference type="PRINTS" id="PR00463">
    <property type="entry name" value="EP450I"/>
</dbReference>
<gene>
    <name evidence="12" type="primary">LOC115726806</name>
</gene>
<dbReference type="GO" id="GO:0016705">
    <property type="term" value="F:oxidoreductase activity, acting on paired donors, with incorporation or reduction of molecular oxygen"/>
    <property type="evidence" value="ECO:0007669"/>
    <property type="project" value="InterPro"/>
</dbReference>
<proteinExistence type="inferred from homology"/>
<evidence type="ECO:0000256" key="3">
    <source>
        <dbReference type="ARBA" id="ARBA00022617"/>
    </source>
</evidence>
<dbReference type="Proteomes" id="UP000827889">
    <property type="component" value="Chromosome 9"/>
</dbReference>
<dbReference type="RefSeq" id="XP_030512714.1">
    <property type="nucleotide sequence ID" value="XM_030656854.2"/>
</dbReference>
<keyword evidence="11" id="KW-1185">Reference proteome</keyword>
<evidence type="ECO:0000256" key="9">
    <source>
        <dbReference type="RuleBase" id="RU000461"/>
    </source>
</evidence>
<keyword evidence="4 8" id="KW-0479">Metal-binding</keyword>
<dbReference type="InterPro" id="IPR017972">
    <property type="entry name" value="Cyt_P450_CS"/>
</dbReference>
<dbReference type="PANTHER" id="PTHR47951:SF7">
    <property type="entry name" value="FLAVONOID 3',5'-HYDROXYLASE-LIKE ISOFORM X1"/>
    <property type="match status" value="1"/>
</dbReference>
<evidence type="ECO:0000256" key="10">
    <source>
        <dbReference type="SAM" id="Phobius"/>
    </source>
</evidence>
<evidence type="ECO:0000256" key="8">
    <source>
        <dbReference type="PIRSR" id="PIRSR602401-1"/>
    </source>
</evidence>
<comment type="cofactor">
    <cofactor evidence="1 8">
        <name>heme</name>
        <dbReference type="ChEBI" id="CHEBI:30413"/>
    </cofactor>
</comment>
<evidence type="ECO:0000313" key="12">
    <source>
        <dbReference type="RefSeq" id="XP_030512714.1"/>
    </source>
</evidence>
<dbReference type="GO" id="GO:0005506">
    <property type="term" value="F:iron ion binding"/>
    <property type="evidence" value="ECO:0007669"/>
    <property type="project" value="InterPro"/>
</dbReference>
<dbReference type="PROSITE" id="PS00086">
    <property type="entry name" value="CYTOCHROME_P450"/>
    <property type="match status" value="1"/>
</dbReference>
<sequence>MSKGDSDGGPWLWLQHAEEANDAIPRATVTLLVAAITALGFFAWFRRRRDATAPLPPGPRGLPFLGYLPFLGTNLHRKFAELAESYGPIFKLQLGSKLYVVVNSPSLAKEIVRDQDMTFANRDPNIAASIITYGARDIAFSSQGPYWRNLRKLFIRQIMSNASLDACYDLRKQEVRKGLSDLHRKSGVPVDIGEWALLILINAIMAMLWGGTLTGEKGEAMGVEFRKVVTKLMGLLGTPNVSDFFPALAWLDLQGVERDMKRVHHWLDDFIQSVVDCATEGRTDEMFEQKKGESKTNEQKKDFLQIFLDLEMDLEDDQSPTDKNGALKAILTDIVVGGTDTVSTMVEWVMAELLHKRNVMSKVVHELTVVLGEDKMVEEHHLPKLKYLDAVIKETFRLHPPVSLLVPRTPHASCVVGGFTIPKGSNIFLNMAYIHKDPRIWDKPLEFRPERFLENPSEYDLSGNNFKYMPFGSGRRICAGLPLAERMLTYVLASLLHSFEWELPLGTELELSDKFGLVVKKMNPLVAIPRPRFSTPELYMSR</sequence>
<keyword evidence="10" id="KW-1133">Transmembrane helix</keyword>
<protein>
    <submittedName>
        <fullName evidence="12">Flavonoid 3'-monooxygenase CYP75B137-like</fullName>
    </submittedName>
</protein>
<dbReference type="Gene3D" id="1.10.630.10">
    <property type="entry name" value="Cytochrome P450"/>
    <property type="match status" value="1"/>
</dbReference>
<keyword evidence="10" id="KW-0812">Transmembrane</keyword>
<feature type="transmembrane region" description="Helical" evidence="10">
    <location>
        <begin position="23"/>
        <end position="45"/>
    </location>
</feature>
<keyword evidence="5 9" id="KW-0560">Oxidoreductase</keyword>
<dbReference type="InterPro" id="IPR002401">
    <property type="entry name" value="Cyt_P450_E_grp-I"/>
</dbReference>
<reference evidence="12" key="1">
    <citation type="submission" date="2025-08" db="UniProtKB">
        <authorList>
            <consortium name="RefSeq"/>
        </authorList>
    </citation>
    <scope>IDENTIFICATION</scope>
    <source>
        <tissue evidence="12">Leaf</tissue>
    </source>
</reference>
<dbReference type="FunFam" id="1.10.630.10:FF:000126">
    <property type="entry name" value="Predicted protein"/>
    <property type="match status" value="1"/>
</dbReference>
<dbReference type="GO" id="GO:0004497">
    <property type="term" value="F:monooxygenase activity"/>
    <property type="evidence" value="ECO:0007669"/>
    <property type="project" value="UniProtKB-KW"/>
</dbReference>
<keyword evidence="3 8" id="KW-0349">Heme</keyword>
<evidence type="ECO:0000256" key="7">
    <source>
        <dbReference type="ARBA" id="ARBA00023033"/>
    </source>
</evidence>
<dbReference type="SUPFAM" id="SSF48264">
    <property type="entry name" value="Cytochrome P450"/>
    <property type="match status" value="1"/>
</dbReference>
<dbReference type="OrthoDB" id="2789670at2759"/>
<dbReference type="PANTHER" id="PTHR47951">
    <property type="entry name" value="OS08G0547900 PROTEIN"/>
    <property type="match status" value="1"/>
</dbReference>
<feature type="transmembrane region" description="Helical" evidence="10">
    <location>
        <begin position="192"/>
        <end position="212"/>
    </location>
</feature>
<dbReference type="KEGG" id="rarg:115726806"/>
<dbReference type="InterPro" id="IPR036396">
    <property type="entry name" value="Cyt_P450_sf"/>
</dbReference>
<comment type="similarity">
    <text evidence="2 9">Belongs to the cytochrome P450 family.</text>
</comment>
<feature type="binding site" description="axial binding residue" evidence="8">
    <location>
        <position position="478"/>
    </location>
    <ligand>
        <name>heme</name>
        <dbReference type="ChEBI" id="CHEBI:30413"/>
    </ligand>
    <ligandPart>
        <name>Fe</name>
        <dbReference type="ChEBI" id="CHEBI:18248"/>
    </ligandPart>
</feature>
<organism evidence="11 12">
    <name type="scientific">Rhodamnia argentea</name>
    <dbReference type="NCBI Taxonomy" id="178133"/>
    <lineage>
        <taxon>Eukaryota</taxon>
        <taxon>Viridiplantae</taxon>
        <taxon>Streptophyta</taxon>
        <taxon>Embryophyta</taxon>
        <taxon>Tracheophyta</taxon>
        <taxon>Spermatophyta</taxon>
        <taxon>Magnoliopsida</taxon>
        <taxon>eudicotyledons</taxon>
        <taxon>Gunneridae</taxon>
        <taxon>Pentapetalae</taxon>
        <taxon>rosids</taxon>
        <taxon>malvids</taxon>
        <taxon>Myrtales</taxon>
        <taxon>Myrtaceae</taxon>
        <taxon>Myrtoideae</taxon>
        <taxon>Myrteae</taxon>
        <taxon>Australasian group</taxon>
        <taxon>Rhodamnia</taxon>
    </lineage>
</organism>
<keyword evidence="7 9" id="KW-0503">Monooxygenase</keyword>
<dbReference type="PRINTS" id="PR00385">
    <property type="entry name" value="P450"/>
</dbReference>
<evidence type="ECO:0000256" key="4">
    <source>
        <dbReference type="ARBA" id="ARBA00022723"/>
    </source>
</evidence>
<evidence type="ECO:0000256" key="5">
    <source>
        <dbReference type="ARBA" id="ARBA00023002"/>
    </source>
</evidence>
<dbReference type="GeneID" id="115726806"/>
<evidence type="ECO:0000256" key="2">
    <source>
        <dbReference type="ARBA" id="ARBA00010617"/>
    </source>
</evidence>
<dbReference type="GO" id="GO:0020037">
    <property type="term" value="F:heme binding"/>
    <property type="evidence" value="ECO:0007669"/>
    <property type="project" value="InterPro"/>
</dbReference>
<dbReference type="Pfam" id="PF00067">
    <property type="entry name" value="p450"/>
    <property type="match status" value="1"/>
</dbReference>
<name>A0A8B8MS17_9MYRT</name>
<dbReference type="InterPro" id="IPR001128">
    <property type="entry name" value="Cyt_P450"/>
</dbReference>
<keyword evidence="10" id="KW-0472">Membrane</keyword>
<dbReference type="AlphaFoldDB" id="A0A8B8MS17"/>
<evidence type="ECO:0000313" key="11">
    <source>
        <dbReference type="Proteomes" id="UP000827889"/>
    </source>
</evidence>
<keyword evidence="6 8" id="KW-0408">Iron</keyword>
<evidence type="ECO:0000256" key="6">
    <source>
        <dbReference type="ARBA" id="ARBA00023004"/>
    </source>
</evidence>